<evidence type="ECO:0000259" key="1">
    <source>
        <dbReference type="Pfam" id="PF01575"/>
    </source>
</evidence>
<dbReference type="AlphaFoldDB" id="A0A1D9NYW5"/>
<protein>
    <submittedName>
        <fullName evidence="2">MaoC family protein</fullName>
    </submittedName>
</protein>
<dbReference type="PANTHER" id="PTHR43437:SF3">
    <property type="entry name" value="HYDROXYACYL-THIOESTER DEHYDRATASE TYPE 2, MITOCHONDRIAL"/>
    <property type="match status" value="1"/>
</dbReference>
<dbReference type="Pfam" id="PF01575">
    <property type="entry name" value="MaoC_dehydratas"/>
    <property type="match status" value="1"/>
</dbReference>
<dbReference type="InterPro" id="IPR002539">
    <property type="entry name" value="MaoC-like_dom"/>
</dbReference>
<evidence type="ECO:0000313" key="2">
    <source>
        <dbReference type="EMBL" id="AOZ95493.1"/>
    </source>
</evidence>
<dbReference type="PANTHER" id="PTHR43437">
    <property type="entry name" value="HYDROXYACYL-THIOESTER DEHYDRATASE TYPE 2, MITOCHONDRIAL-RELATED"/>
    <property type="match status" value="1"/>
</dbReference>
<gene>
    <name evidence="2" type="ORF">bhn_I0459</name>
</gene>
<dbReference type="InterPro" id="IPR050965">
    <property type="entry name" value="UPF0336/Enoyl-CoA_hydratase"/>
</dbReference>
<dbReference type="Gene3D" id="3.10.129.10">
    <property type="entry name" value="Hotdog Thioesterase"/>
    <property type="match status" value="1"/>
</dbReference>
<reference evidence="3" key="1">
    <citation type="submission" date="2016-10" db="EMBL/GenBank/DDBJ databases">
        <title>The complete genome sequence of the rumen bacterium Butyrivibrio hungatei MB2003.</title>
        <authorList>
            <person name="Palevich N."/>
            <person name="Kelly W.J."/>
            <person name="Leahy S.C."/>
            <person name="Altermann E."/>
            <person name="Rakonjac J."/>
            <person name="Attwood G.T."/>
        </authorList>
    </citation>
    <scope>NUCLEOTIDE SEQUENCE [LARGE SCALE GENOMIC DNA]</scope>
    <source>
        <strain evidence="3">MB2003</strain>
    </source>
</reference>
<sequence length="141" mass="15864">MNSYMYKDLYVGMKEKFEVKISETMLDSFRNITGDVNPLHNDISYAKSSGFDKRVAFGMLTASFLSTLAGVYLPGKYSYIQEVTTKFVKPVFPGDLLEVIGEVIELDDCVQRFVMKVEIKNQEGNKVLRGQMKVGVINAGK</sequence>
<dbReference type="Proteomes" id="UP000179284">
    <property type="component" value="Chromosome I"/>
</dbReference>
<feature type="domain" description="MaoC-like" evidence="1">
    <location>
        <begin position="17"/>
        <end position="118"/>
    </location>
</feature>
<dbReference type="CDD" id="cd03449">
    <property type="entry name" value="R_hydratase"/>
    <property type="match status" value="1"/>
</dbReference>
<accession>A0A1D9NYW5</accession>
<dbReference type="GO" id="GO:0019171">
    <property type="term" value="F:(3R)-hydroxyacyl-[acyl-carrier-protein] dehydratase activity"/>
    <property type="evidence" value="ECO:0007669"/>
    <property type="project" value="TreeGrafter"/>
</dbReference>
<dbReference type="EMBL" id="CP017831">
    <property type="protein sequence ID" value="AOZ95493.1"/>
    <property type="molecule type" value="Genomic_DNA"/>
</dbReference>
<dbReference type="KEGG" id="bhu:bhn_I0459"/>
<proteinExistence type="predicted"/>
<dbReference type="GO" id="GO:0006633">
    <property type="term" value="P:fatty acid biosynthetic process"/>
    <property type="evidence" value="ECO:0007669"/>
    <property type="project" value="TreeGrafter"/>
</dbReference>
<organism evidence="2 3">
    <name type="scientific">Butyrivibrio hungatei</name>
    <dbReference type="NCBI Taxonomy" id="185008"/>
    <lineage>
        <taxon>Bacteria</taxon>
        <taxon>Bacillati</taxon>
        <taxon>Bacillota</taxon>
        <taxon>Clostridia</taxon>
        <taxon>Lachnospirales</taxon>
        <taxon>Lachnospiraceae</taxon>
        <taxon>Butyrivibrio</taxon>
    </lineage>
</organism>
<dbReference type="SUPFAM" id="SSF54637">
    <property type="entry name" value="Thioesterase/thiol ester dehydrase-isomerase"/>
    <property type="match status" value="1"/>
</dbReference>
<evidence type="ECO:0000313" key="3">
    <source>
        <dbReference type="Proteomes" id="UP000179284"/>
    </source>
</evidence>
<name>A0A1D9NYW5_9FIRM</name>
<keyword evidence="3" id="KW-1185">Reference proteome</keyword>
<dbReference type="InterPro" id="IPR029069">
    <property type="entry name" value="HotDog_dom_sf"/>
</dbReference>